<dbReference type="EMBL" id="MU865011">
    <property type="protein sequence ID" value="KAK4460469.1"/>
    <property type="molecule type" value="Genomic_DNA"/>
</dbReference>
<evidence type="ECO:0000313" key="4">
    <source>
        <dbReference type="Proteomes" id="UP001321749"/>
    </source>
</evidence>
<accession>A0AAV9HKH7</accession>
<feature type="compositionally biased region" description="Polar residues" evidence="2">
    <location>
        <begin position="150"/>
        <end position="164"/>
    </location>
</feature>
<feature type="compositionally biased region" description="Low complexity" evidence="2">
    <location>
        <begin position="194"/>
        <end position="214"/>
    </location>
</feature>
<sequence length="379" mass="42340">MIVTRSLQNRASAAAKHALPKVKVEKSRTATRSDLRQQLNERDEIIQGLRQQLSNESNTALHRLRVANADLGELRAELRDQLKALESRIESLYGDGPRKFGRHKKGESVFCSACGQALLPQDVAKHRLAECPVIQWKKFREPDGGFSGSEAVTTRSKPQQQQPETARVNESRQFLVTWDATSSSSSSPNTTLRPTLKSLSSSSSSSKTVPKLVSNSAATSARNTEIPQAVIDKRTCRHCLRIFDNIRKMRAWKISHHCTTSKPCSPKPGPKESLVVTPSHYLEAEEHVLQRQKEEGADWIGEEAEINYGEGKARGTGLKNEGAKKLKHSDVEKLKKRPEVPKAGDVIESWNLSVEVEVEAGTVEEKETVDEMRKWMSQF</sequence>
<comment type="caution">
    <text evidence="3">The sequence shown here is derived from an EMBL/GenBank/DDBJ whole genome shotgun (WGS) entry which is preliminary data.</text>
</comment>
<proteinExistence type="predicted"/>
<gene>
    <name evidence="3" type="ORF">QBC42DRAFT_288468</name>
</gene>
<protein>
    <recommendedName>
        <fullName evidence="5">C2H2-type domain-containing protein</fullName>
    </recommendedName>
</protein>
<evidence type="ECO:0000256" key="1">
    <source>
        <dbReference type="SAM" id="Coils"/>
    </source>
</evidence>
<dbReference type="AlphaFoldDB" id="A0AAV9HKH7"/>
<evidence type="ECO:0000256" key="2">
    <source>
        <dbReference type="SAM" id="MobiDB-lite"/>
    </source>
</evidence>
<evidence type="ECO:0000313" key="3">
    <source>
        <dbReference type="EMBL" id="KAK4460469.1"/>
    </source>
</evidence>
<evidence type="ECO:0008006" key="5">
    <source>
        <dbReference type="Google" id="ProtNLM"/>
    </source>
</evidence>
<feature type="region of interest" description="Disordered" evidence="2">
    <location>
        <begin position="142"/>
        <end position="221"/>
    </location>
</feature>
<dbReference type="Proteomes" id="UP001321749">
    <property type="component" value="Unassembled WGS sequence"/>
</dbReference>
<keyword evidence="1" id="KW-0175">Coiled coil</keyword>
<reference evidence="3" key="2">
    <citation type="submission" date="2023-06" db="EMBL/GenBank/DDBJ databases">
        <authorList>
            <consortium name="Lawrence Berkeley National Laboratory"/>
            <person name="Mondo S.J."/>
            <person name="Hensen N."/>
            <person name="Bonometti L."/>
            <person name="Westerberg I."/>
            <person name="Brannstrom I.O."/>
            <person name="Guillou S."/>
            <person name="Cros-Aarteil S."/>
            <person name="Calhoun S."/>
            <person name="Haridas S."/>
            <person name="Kuo A."/>
            <person name="Pangilinan J."/>
            <person name="Riley R."/>
            <person name="Labutti K."/>
            <person name="Andreopoulos B."/>
            <person name="Lipzen A."/>
            <person name="Chen C."/>
            <person name="Yanf M."/>
            <person name="Daum C."/>
            <person name="Ng V."/>
            <person name="Clum A."/>
            <person name="Steindorff A."/>
            <person name="Ohm R."/>
            <person name="Martin F."/>
            <person name="Silar P."/>
            <person name="Natvig D."/>
            <person name="Lalanne C."/>
            <person name="Gautier V."/>
            <person name="Ament-Velasquez S.L."/>
            <person name="Kruys A."/>
            <person name="Hutchinson M.I."/>
            <person name="Powell A.J."/>
            <person name="Barry K."/>
            <person name="Miller A.N."/>
            <person name="Grigoriev I.V."/>
            <person name="Debuchy R."/>
            <person name="Gladieux P."/>
            <person name="Thoren M.H."/>
            <person name="Johannesson H."/>
        </authorList>
    </citation>
    <scope>NUCLEOTIDE SEQUENCE</scope>
    <source>
        <strain evidence="3">PSN324</strain>
    </source>
</reference>
<keyword evidence="4" id="KW-1185">Reference proteome</keyword>
<name>A0AAV9HKH7_9PEZI</name>
<organism evidence="3 4">
    <name type="scientific">Cladorrhinum samala</name>
    <dbReference type="NCBI Taxonomy" id="585594"/>
    <lineage>
        <taxon>Eukaryota</taxon>
        <taxon>Fungi</taxon>
        <taxon>Dikarya</taxon>
        <taxon>Ascomycota</taxon>
        <taxon>Pezizomycotina</taxon>
        <taxon>Sordariomycetes</taxon>
        <taxon>Sordariomycetidae</taxon>
        <taxon>Sordariales</taxon>
        <taxon>Podosporaceae</taxon>
        <taxon>Cladorrhinum</taxon>
    </lineage>
</organism>
<reference evidence="3" key="1">
    <citation type="journal article" date="2023" name="Mol. Phylogenet. Evol.">
        <title>Genome-scale phylogeny and comparative genomics of the fungal order Sordariales.</title>
        <authorList>
            <person name="Hensen N."/>
            <person name="Bonometti L."/>
            <person name="Westerberg I."/>
            <person name="Brannstrom I.O."/>
            <person name="Guillou S."/>
            <person name="Cros-Aarteil S."/>
            <person name="Calhoun S."/>
            <person name="Haridas S."/>
            <person name="Kuo A."/>
            <person name="Mondo S."/>
            <person name="Pangilinan J."/>
            <person name="Riley R."/>
            <person name="LaButti K."/>
            <person name="Andreopoulos B."/>
            <person name="Lipzen A."/>
            <person name="Chen C."/>
            <person name="Yan M."/>
            <person name="Daum C."/>
            <person name="Ng V."/>
            <person name="Clum A."/>
            <person name="Steindorff A."/>
            <person name="Ohm R.A."/>
            <person name="Martin F."/>
            <person name="Silar P."/>
            <person name="Natvig D.O."/>
            <person name="Lalanne C."/>
            <person name="Gautier V."/>
            <person name="Ament-Velasquez S.L."/>
            <person name="Kruys A."/>
            <person name="Hutchinson M.I."/>
            <person name="Powell A.J."/>
            <person name="Barry K."/>
            <person name="Miller A.N."/>
            <person name="Grigoriev I.V."/>
            <person name="Debuchy R."/>
            <person name="Gladieux P."/>
            <person name="Hiltunen Thoren M."/>
            <person name="Johannesson H."/>
        </authorList>
    </citation>
    <scope>NUCLEOTIDE SEQUENCE</scope>
    <source>
        <strain evidence="3">PSN324</strain>
    </source>
</reference>
<feature type="coiled-coil region" evidence="1">
    <location>
        <begin position="32"/>
        <end position="95"/>
    </location>
</feature>